<dbReference type="OrthoDB" id="2213137at2759"/>
<feature type="transmembrane region" description="Helical" evidence="3">
    <location>
        <begin position="488"/>
        <end position="510"/>
    </location>
</feature>
<dbReference type="PANTHER" id="PTHR11360:SF255">
    <property type="entry name" value="MONOCARBOXYLATE TRANSPORTER 2"/>
    <property type="match status" value="1"/>
</dbReference>
<dbReference type="Proteomes" id="UP000515150">
    <property type="component" value="Chromosome 6"/>
</dbReference>
<name>A0A6P7MRC9_BETSP</name>
<evidence type="ECO:0000256" key="2">
    <source>
        <dbReference type="SAM" id="MobiDB-lite"/>
    </source>
</evidence>
<feature type="transmembrane region" description="Helical" evidence="3">
    <location>
        <begin position="258"/>
        <end position="279"/>
    </location>
</feature>
<keyword evidence="5" id="KW-1185">Reference proteome</keyword>
<dbReference type="InParanoid" id="A0A6P7MRC9"/>
<feature type="region of interest" description="Disordered" evidence="2">
    <location>
        <begin position="1"/>
        <end position="26"/>
    </location>
</feature>
<dbReference type="InterPro" id="IPR020846">
    <property type="entry name" value="MFS_dom"/>
</dbReference>
<gene>
    <name evidence="6" type="primary">si:dkey-246g23.4</name>
</gene>
<dbReference type="GeneID" id="114857273"/>
<feature type="domain" description="Major facilitator superfamily (MFS) profile" evidence="4">
    <location>
        <begin position="103"/>
        <end position="542"/>
    </location>
</feature>
<dbReference type="PANTHER" id="PTHR11360">
    <property type="entry name" value="MONOCARBOXYLATE TRANSPORTER"/>
    <property type="match status" value="1"/>
</dbReference>
<feature type="transmembrane region" description="Helical" evidence="3">
    <location>
        <begin position="196"/>
        <end position="223"/>
    </location>
</feature>
<dbReference type="InterPro" id="IPR036259">
    <property type="entry name" value="MFS_trans_sf"/>
</dbReference>
<feature type="transmembrane region" description="Helical" evidence="3">
    <location>
        <begin position="454"/>
        <end position="476"/>
    </location>
</feature>
<sequence length="565" mass="61569">MRRETPALSQATQRHTIPAPPGAEKPMQFCRARFTGDEWRRRRELGLCISCGQIGHFVGNPVKGRTSLRRRFLKSEINMASRVKPQRAAVSAAPSSAPDSGYAWFVLLSCFLVFGLTFGVVKSFGVFYIEIHQYFETTATATSWITSIAVATIHIVAPLGSALSARYGHRSVVVTGGLICSTGVITGAFARNLTELYLTVGFLNGLGYALTWTPTVTMVGLYFEKRRPLANALASAGECVLTFVLTPLFQLLINSFSWRGALLVLGGLQLNLCVCGVLLRPLAGATPATCASEENAEQGGLEQRGPSFLREEEQSISQESVQCTINGTYSLEEPERKTDRRTELKKKIFHYVDFTLTANARFMVYTMFGVFAALGFFAPALFLVPYARSKGVEEYQAATLMSISAALDLFGRVFFGWVANLRLMATVWQLTVTVFLLGAVLLLCPLASTFPELAAFSAAYGLVFGATVAVHITVLAEVVGVRRLGSALGFFMLIRSSGGLLGPPIAGYFIDKMNNYGTAFLMAGVSLFVSALFLLLLHQMNRKEKNVTTRETQCTAGPKGTRFQS</sequence>
<dbReference type="InterPro" id="IPR050327">
    <property type="entry name" value="Proton-linked_MCT"/>
</dbReference>
<evidence type="ECO:0000256" key="1">
    <source>
        <dbReference type="ARBA" id="ARBA00004141"/>
    </source>
</evidence>
<feature type="transmembrane region" description="Helical" evidence="3">
    <location>
        <begin position="427"/>
        <end position="448"/>
    </location>
</feature>
<accession>A0A6P7MRC9</accession>
<evidence type="ECO:0000313" key="5">
    <source>
        <dbReference type="Proteomes" id="UP000515150"/>
    </source>
</evidence>
<dbReference type="Pfam" id="PF07690">
    <property type="entry name" value="MFS_1"/>
    <property type="match status" value="2"/>
</dbReference>
<feature type="transmembrane region" description="Helical" evidence="3">
    <location>
        <begin position="362"/>
        <end position="383"/>
    </location>
</feature>
<evidence type="ECO:0000259" key="4">
    <source>
        <dbReference type="PROSITE" id="PS50850"/>
    </source>
</evidence>
<feature type="transmembrane region" description="Helical" evidence="3">
    <location>
        <begin position="516"/>
        <end position="537"/>
    </location>
</feature>
<keyword evidence="3" id="KW-1133">Transmembrane helix</keyword>
<keyword evidence="3" id="KW-0472">Membrane</keyword>
<dbReference type="Gene3D" id="1.20.1250.20">
    <property type="entry name" value="MFS general substrate transporter like domains"/>
    <property type="match status" value="2"/>
</dbReference>
<protein>
    <submittedName>
        <fullName evidence="6">Monocarboxylate transporter 2</fullName>
    </submittedName>
</protein>
<feature type="transmembrane region" description="Helical" evidence="3">
    <location>
        <begin position="141"/>
        <end position="160"/>
    </location>
</feature>
<dbReference type="AlphaFoldDB" id="A0A6P7MRC9"/>
<dbReference type="SUPFAM" id="SSF103473">
    <property type="entry name" value="MFS general substrate transporter"/>
    <property type="match status" value="1"/>
</dbReference>
<comment type="subcellular location">
    <subcellularLocation>
        <location evidence="1">Membrane</location>
        <topology evidence="1">Multi-pass membrane protein</topology>
    </subcellularLocation>
</comment>
<dbReference type="RefSeq" id="XP_029009446.1">
    <property type="nucleotide sequence ID" value="XM_029153613.3"/>
</dbReference>
<evidence type="ECO:0000256" key="3">
    <source>
        <dbReference type="SAM" id="Phobius"/>
    </source>
</evidence>
<dbReference type="PROSITE" id="PS50850">
    <property type="entry name" value="MFS"/>
    <property type="match status" value="1"/>
</dbReference>
<feature type="transmembrane region" description="Helical" evidence="3">
    <location>
        <begin position="102"/>
        <end position="129"/>
    </location>
</feature>
<organism evidence="5 6">
    <name type="scientific">Betta splendens</name>
    <name type="common">Siamese fighting fish</name>
    <dbReference type="NCBI Taxonomy" id="158456"/>
    <lineage>
        <taxon>Eukaryota</taxon>
        <taxon>Metazoa</taxon>
        <taxon>Chordata</taxon>
        <taxon>Craniata</taxon>
        <taxon>Vertebrata</taxon>
        <taxon>Euteleostomi</taxon>
        <taxon>Actinopterygii</taxon>
        <taxon>Neopterygii</taxon>
        <taxon>Teleostei</taxon>
        <taxon>Neoteleostei</taxon>
        <taxon>Acanthomorphata</taxon>
        <taxon>Anabantaria</taxon>
        <taxon>Anabantiformes</taxon>
        <taxon>Anabantoidei</taxon>
        <taxon>Osphronemidae</taxon>
        <taxon>Betta</taxon>
    </lineage>
</organism>
<dbReference type="GO" id="GO:0008028">
    <property type="term" value="F:monocarboxylic acid transmembrane transporter activity"/>
    <property type="evidence" value="ECO:0007669"/>
    <property type="project" value="TreeGrafter"/>
</dbReference>
<feature type="transmembrane region" description="Helical" evidence="3">
    <location>
        <begin position="172"/>
        <end position="190"/>
    </location>
</feature>
<feature type="transmembrane region" description="Helical" evidence="3">
    <location>
        <begin position="395"/>
        <end position="415"/>
    </location>
</feature>
<dbReference type="KEGG" id="bspl:114857273"/>
<dbReference type="GO" id="GO:0016020">
    <property type="term" value="C:membrane"/>
    <property type="evidence" value="ECO:0007669"/>
    <property type="project" value="UniProtKB-SubCell"/>
</dbReference>
<evidence type="ECO:0000313" key="6">
    <source>
        <dbReference type="RefSeq" id="XP_029009446.1"/>
    </source>
</evidence>
<reference evidence="6" key="1">
    <citation type="submission" date="2025-08" db="UniProtKB">
        <authorList>
            <consortium name="RefSeq"/>
        </authorList>
    </citation>
    <scope>IDENTIFICATION</scope>
</reference>
<keyword evidence="3" id="KW-0812">Transmembrane</keyword>
<feature type="transmembrane region" description="Helical" evidence="3">
    <location>
        <begin position="230"/>
        <end position="252"/>
    </location>
</feature>
<proteinExistence type="predicted"/>
<dbReference type="InterPro" id="IPR011701">
    <property type="entry name" value="MFS"/>
</dbReference>